<dbReference type="PROSITE" id="PS50263">
    <property type="entry name" value="CN_HYDROLASE"/>
    <property type="match status" value="1"/>
</dbReference>
<keyword evidence="4" id="KW-1185">Reference proteome</keyword>
<proteinExistence type="predicted"/>
<dbReference type="InterPro" id="IPR050345">
    <property type="entry name" value="Aliph_Amidase/BUP"/>
</dbReference>
<dbReference type="Proteomes" id="UP001597460">
    <property type="component" value="Unassembled WGS sequence"/>
</dbReference>
<organism evidence="3 4">
    <name type="scientific">Gracilimonas halophila</name>
    <dbReference type="NCBI Taxonomy" id="1834464"/>
    <lineage>
        <taxon>Bacteria</taxon>
        <taxon>Pseudomonadati</taxon>
        <taxon>Balneolota</taxon>
        <taxon>Balneolia</taxon>
        <taxon>Balneolales</taxon>
        <taxon>Balneolaceae</taxon>
        <taxon>Gracilimonas</taxon>
    </lineage>
</organism>
<protein>
    <submittedName>
        <fullName evidence="3">Nitrilase-related carbon-nitrogen hydrolase</fullName>
    </submittedName>
</protein>
<accession>A0ABW5JKE8</accession>
<feature type="domain" description="CN hydrolase" evidence="2">
    <location>
        <begin position="1"/>
        <end position="246"/>
    </location>
</feature>
<dbReference type="SUPFAM" id="SSF56317">
    <property type="entry name" value="Carbon-nitrogen hydrolase"/>
    <property type="match status" value="1"/>
</dbReference>
<evidence type="ECO:0000259" key="2">
    <source>
        <dbReference type="PROSITE" id="PS50263"/>
    </source>
</evidence>
<dbReference type="InterPro" id="IPR036526">
    <property type="entry name" value="C-N_Hydrolase_sf"/>
</dbReference>
<dbReference type="Pfam" id="PF00795">
    <property type="entry name" value="CN_hydrolase"/>
    <property type="match status" value="1"/>
</dbReference>
<dbReference type="InterPro" id="IPR003010">
    <property type="entry name" value="C-N_Hydrolase"/>
</dbReference>
<name>A0ABW5JKE8_9BACT</name>
<dbReference type="GO" id="GO:0016787">
    <property type="term" value="F:hydrolase activity"/>
    <property type="evidence" value="ECO:0007669"/>
    <property type="project" value="UniProtKB-KW"/>
</dbReference>
<dbReference type="PANTHER" id="PTHR43674">
    <property type="entry name" value="NITRILASE C965.09-RELATED"/>
    <property type="match status" value="1"/>
</dbReference>
<evidence type="ECO:0000313" key="3">
    <source>
        <dbReference type="EMBL" id="MFD2533241.1"/>
    </source>
</evidence>
<gene>
    <name evidence="3" type="ORF">ACFSVN_12375</name>
</gene>
<dbReference type="PANTHER" id="PTHR43674:SF2">
    <property type="entry name" value="BETA-UREIDOPROPIONASE"/>
    <property type="match status" value="1"/>
</dbReference>
<dbReference type="EMBL" id="JBHULI010000025">
    <property type="protein sequence ID" value="MFD2533241.1"/>
    <property type="molecule type" value="Genomic_DNA"/>
</dbReference>
<evidence type="ECO:0000313" key="4">
    <source>
        <dbReference type="Proteomes" id="UP001597460"/>
    </source>
</evidence>
<dbReference type="RefSeq" id="WP_390303178.1">
    <property type="nucleotide sequence ID" value="NZ_JBHULI010000025.1"/>
</dbReference>
<sequence length="272" mass="30111">MKLALIQQSCSEDKSANVERGLKSAREAAKKGADVICFAELAFEPFYPQYKDPKDPGQHAEPIPGNITESFSRIAKEFGVVIVLNLYEKDGDDLYDSSPVINTDGSILGTTRMVHITDYACFYEQAYYTPGNNGAPVFDTPFGKIGVAICYDRHYPEYMRALAIAGAEVVVIPQAGSVGEWPEGLYEAEVRTAAFQNGYFTALCNRVGEEPKLTFAGESFVCDPDGKVIARAGTGTEEILYCDVDLEEVKTSHAKRLFLRDRRPELYKDWIG</sequence>
<dbReference type="Gene3D" id="3.60.110.10">
    <property type="entry name" value="Carbon-nitrogen hydrolase"/>
    <property type="match status" value="1"/>
</dbReference>
<evidence type="ECO:0000256" key="1">
    <source>
        <dbReference type="ARBA" id="ARBA00022801"/>
    </source>
</evidence>
<comment type="caution">
    <text evidence="3">The sequence shown here is derived from an EMBL/GenBank/DDBJ whole genome shotgun (WGS) entry which is preliminary data.</text>
</comment>
<reference evidence="4" key="1">
    <citation type="journal article" date="2019" name="Int. J. Syst. Evol. Microbiol.">
        <title>The Global Catalogue of Microorganisms (GCM) 10K type strain sequencing project: providing services to taxonomists for standard genome sequencing and annotation.</title>
        <authorList>
            <consortium name="The Broad Institute Genomics Platform"/>
            <consortium name="The Broad Institute Genome Sequencing Center for Infectious Disease"/>
            <person name="Wu L."/>
            <person name="Ma J."/>
        </authorList>
    </citation>
    <scope>NUCLEOTIDE SEQUENCE [LARGE SCALE GENOMIC DNA]</scope>
    <source>
        <strain evidence="4">KCTC 52042</strain>
    </source>
</reference>
<keyword evidence="1 3" id="KW-0378">Hydrolase</keyword>